<keyword evidence="1" id="KW-0812">Transmembrane</keyword>
<keyword evidence="1" id="KW-0472">Membrane</keyword>
<reference evidence="2 3" key="1">
    <citation type="submission" date="2015-09" db="EMBL/GenBank/DDBJ databases">
        <title>Bacillus cereus food isolates.</title>
        <authorList>
            <person name="Boekhorst J."/>
        </authorList>
    </citation>
    <scope>NUCLEOTIDE SEQUENCE [LARGE SCALE GENOMIC DNA]</scope>
    <source>
        <strain evidence="2 3">B4082</strain>
    </source>
</reference>
<keyword evidence="1" id="KW-1133">Transmembrane helix</keyword>
<protein>
    <submittedName>
        <fullName evidence="2">Uncharacterized protein</fullName>
    </submittedName>
</protein>
<evidence type="ECO:0000313" key="3">
    <source>
        <dbReference type="Proteomes" id="UP000076501"/>
    </source>
</evidence>
<dbReference type="PATRIC" id="fig|1396.539.peg.2914"/>
<evidence type="ECO:0000313" key="2">
    <source>
        <dbReference type="EMBL" id="KZD37181.1"/>
    </source>
</evidence>
<gene>
    <name evidence="2" type="ORF">B4082_2059</name>
</gene>
<dbReference type="AlphaFoldDB" id="A0A161QSM9"/>
<evidence type="ECO:0000256" key="1">
    <source>
        <dbReference type="SAM" id="Phobius"/>
    </source>
</evidence>
<dbReference type="EMBL" id="LJKA01000032">
    <property type="protein sequence ID" value="KZD37181.1"/>
    <property type="molecule type" value="Genomic_DNA"/>
</dbReference>
<proteinExistence type="predicted"/>
<name>A0A161QSM9_BACCE</name>
<dbReference type="RefSeq" id="WP_231428407.1">
    <property type="nucleotide sequence ID" value="NZ_JAEHBS010000008.1"/>
</dbReference>
<dbReference type="Proteomes" id="UP000076501">
    <property type="component" value="Unassembled WGS sequence"/>
</dbReference>
<feature type="transmembrane region" description="Helical" evidence="1">
    <location>
        <begin position="9"/>
        <end position="26"/>
    </location>
</feature>
<accession>A0A161QSM9</accession>
<sequence length="52" mass="5942">MILNKKQNIFILLSVIIMILIIGYIAKFIHDQNAAIEKAAEVAIETMKKEKK</sequence>
<organism evidence="2 3">
    <name type="scientific">Bacillus cereus</name>
    <dbReference type="NCBI Taxonomy" id="1396"/>
    <lineage>
        <taxon>Bacteria</taxon>
        <taxon>Bacillati</taxon>
        <taxon>Bacillota</taxon>
        <taxon>Bacilli</taxon>
        <taxon>Bacillales</taxon>
        <taxon>Bacillaceae</taxon>
        <taxon>Bacillus</taxon>
        <taxon>Bacillus cereus group</taxon>
    </lineage>
</organism>
<comment type="caution">
    <text evidence="2">The sequence shown here is derived from an EMBL/GenBank/DDBJ whole genome shotgun (WGS) entry which is preliminary data.</text>
</comment>